<evidence type="ECO:0008006" key="4">
    <source>
        <dbReference type="Google" id="ProtNLM"/>
    </source>
</evidence>
<accession>A0A1F4T688</accession>
<dbReference type="EMBL" id="MEUG01000001">
    <property type="protein sequence ID" value="OGC28282.1"/>
    <property type="molecule type" value="Genomic_DNA"/>
</dbReference>
<evidence type="ECO:0000313" key="3">
    <source>
        <dbReference type="Proteomes" id="UP000178602"/>
    </source>
</evidence>
<comment type="caution">
    <text evidence="2">The sequence shown here is derived from an EMBL/GenBank/DDBJ whole genome shotgun (WGS) entry which is preliminary data.</text>
</comment>
<evidence type="ECO:0000313" key="2">
    <source>
        <dbReference type="EMBL" id="OGC28282.1"/>
    </source>
</evidence>
<name>A0A1F4T688_UNCSA</name>
<dbReference type="Proteomes" id="UP000178602">
    <property type="component" value="Unassembled WGS sequence"/>
</dbReference>
<organism evidence="2 3">
    <name type="scientific">candidate division WOR-1 bacterium RIFOXYC12_FULL_54_18</name>
    <dbReference type="NCBI Taxonomy" id="1802584"/>
    <lineage>
        <taxon>Bacteria</taxon>
        <taxon>Bacillati</taxon>
        <taxon>Saganbacteria</taxon>
    </lineage>
</organism>
<sequence length="415" mass="44612">MNRRKIKIRIGALFLFIALSAGLALAEDNGVTFTTWTDTTLPGYSVTTETGALVKVGSLVQLIKGSVAPPDRNNSGFLATGQSLLTSDNTTVGKDNENLGITQAGEFDYYYKVPAGAYYVRVWNSVAPIQGAFYNNQAVSVPNPPAPPVKLNVSFSTTYQADEPFIPFITQFDTTLSWLVQPDTTSGSVKVYSAQPAPGAGQGVREITRQSWEYTEKGTSDKKTAPGDLASKTLSLPDGTLKPGKIYTFRVMHGNSFADKWSDPKDYAYSGTALGGGPLTYPITFEVVTNKSGFNFFAMPMPANTMTGTWFATDVDGNSLGKIETAYDLIKVVNIVAGKNTGKKFISTFGKWDPNQQVDAGIMIPNNDPDGTAKAALIALKLEPNVGYQVYIGKDPATNLWPSSSKTTIIIKNGP</sequence>
<proteinExistence type="predicted"/>
<gene>
    <name evidence="2" type="ORF">A3K49_04795</name>
</gene>
<feature type="signal peptide" evidence="1">
    <location>
        <begin position="1"/>
        <end position="26"/>
    </location>
</feature>
<dbReference type="AlphaFoldDB" id="A0A1F4T688"/>
<protein>
    <recommendedName>
        <fullName evidence="4">Fibronectin type-III domain-containing protein</fullName>
    </recommendedName>
</protein>
<evidence type="ECO:0000256" key="1">
    <source>
        <dbReference type="SAM" id="SignalP"/>
    </source>
</evidence>
<feature type="chain" id="PRO_5009514488" description="Fibronectin type-III domain-containing protein" evidence="1">
    <location>
        <begin position="27"/>
        <end position="415"/>
    </location>
</feature>
<reference evidence="2 3" key="1">
    <citation type="journal article" date="2016" name="Nat. Commun.">
        <title>Thousands of microbial genomes shed light on interconnected biogeochemical processes in an aquifer system.</title>
        <authorList>
            <person name="Anantharaman K."/>
            <person name="Brown C.T."/>
            <person name="Hug L.A."/>
            <person name="Sharon I."/>
            <person name="Castelle C.J."/>
            <person name="Probst A.J."/>
            <person name="Thomas B.C."/>
            <person name="Singh A."/>
            <person name="Wilkins M.J."/>
            <person name="Karaoz U."/>
            <person name="Brodie E.L."/>
            <person name="Williams K.H."/>
            <person name="Hubbard S.S."/>
            <person name="Banfield J.F."/>
        </authorList>
    </citation>
    <scope>NUCLEOTIDE SEQUENCE [LARGE SCALE GENOMIC DNA]</scope>
</reference>
<keyword evidence="1" id="KW-0732">Signal</keyword>